<proteinExistence type="predicted"/>
<name>A0A5K1K1K6_9APHY</name>
<reference evidence="1" key="1">
    <citation type="submission" date="2019-10" db="EMBL/GenBank/DDBJ databases">
        <authorList>
            <person name="Nor Muhammad N."/>
        </authorList>
    </citation>
    <scope>NUCLEOTIDE SEQUENCE</scope>
</reference>
<sequence>MAERFPVTQLQVQIDALRKDRDDALALAATRQTEADSWKSRYEQLKPQLSQSAAMSLQLSDTIKEELVQFLSQRSTCTGGEDPAKFRVFMAGLPATVVTESFNQESCVVFKNAKKVPLLSKAAVKACIGGFAFFGTLLVWCTPPSQHACVVFPENEYNPKPTVEGAPKWSKTTSEWAALAGQQRELFYIDGENISYAGTFICHAGPKGANVSALGDTLDDTLLGAIAAKTLHLDMKNPKTRSSIFKTYPPLLANLYRESSSPATVQLLGLQRVGFNQTLFDILKAASRKRDRAAAFPDLPGGPSSDGVGSPAKRAALGFEDFVAI</sequence>
<dbReference type="EMBL" id="LR727922">
    <property type="protein sequence ID" value="VWO99810.1"/>
    <property type="molecule type" value="Genomic_DNA"/>
</dbReference>
<evidence type="ECO:0000313" key="1">
    <source>
        <dbReference type="EMBL" id="VWO99810.1"/>
    </source>
</evidence>
<accession>A0A5K1K1K6</accession>
<organism evidence="1">
    <name type="scientific">Ganoderma boninense</name>
    <dbReference type="NCBI Taxonomy" id="34458"/>
    <lineage>
        <taxon>Eukaryota</taxon>
        <taxon>Fungi</taxon>
        <taxon>Dikarya</taxon>
        <taxon>Basidiomycota</taxon>
        <taxon>Agaricomycotina</taxon>
        <taxon>Agaricomycetes</taxon>
        <taxon>Polyporales</taxon>
        <taxon>Polyporaceae</taxon>
        <taxon>Ganoderma</taxon>
    </lineage>
</organism>
<gene>
    <name evidence="1" type="primary">W7N2B2</name>
</gene>
<protein>
    <submittedName>
        <fullName evidence="1">Fusaric acid biosynthesis protein 2</fullName>
    </submittedName>
</protein>
<dbReference type="AlphaFoldDB" id="A0A5K1K1K6"/>